<comment type="catalytic activity">
    <reaction evidence="1">
        <text>Release of an N-terminal amino acid, Xaa-|-Yaa- from a peptide, amide or arylamide. Xaa is preferably Ala, but may be most amino acids including Pro (slow action). When a terminal hydrophobic residue is followed by a prolyl residue, the two may be released as an intact Xaa-Pro dipeptide.</text>
        <dbReference type="EC" id="3.4.11.2"/>
    </reaction>
</comment>
<keyword evidence="9 14" id="KW-0378">Hydrolase</keyword>
<dbReference type="InterPro" id="IPR001930">
    <property type="entry name" value="Peptidase_M1"/>
</dbReference>
<dbReference type="PANTHER" id="PTHR11533:SF174">
    <property type="entry name" value="PUROMYCIN-SENSITIVE AMINOPEPTIDASE-RELATED"/>
    <property type="match status" value="1"/>
</dbReference>
<dbReference type="EC" id="3.4.11.2" evidence="4"/>
<reference evidence="14" key="1">
    <citation type="submission" date="2024-06" db="EMBL/GenBank/DDBJ databases">
        <authorList>
            <person name="Li S."/>
        </authorList>
    </citation>
    <scope>NUCLEOTIDE SEQUENCE</scope>
    <source>
        <strain evidence="14">SR10</strain>
    </source>
</reference>
<evidence type="ECO:0000313" key="14">
    <source>
        <dbReference type="EMBL" id="XCO73318.1"/>
    </source>
</evidence>
<dbReference type="Pfam" id="PF17900">
    <property type="entry name" value="Peptidase_M1_N"/>
    <property type="match status" value="1"/>
</dbReference>
<accession>A0AAU8MPI0</accession>
<dbReference type="Gene3D" id="1.10.390.10">
    <property type="entry name" value="Neutral Protease Domain 2"/>
    <property type="match status" value="1"/>
</dbReference>
<dbReference type="Gene3D" id="2.60.40.1730">
    <property type="entry name" value="tricorn interacting facor f3 domain"/>
    <property type="match status" value="1"/>
</dbReference>
<dbReference type="InterPro" id="IPR014782">
    <property type="entry name" value="Peptidase_M1_dom"/>
</dbReference>
<dbReference type="GO" id="GO:0008270">
    <property type="term" value="F:zinc ion binding"/>
    <property type="evidence" value="ECO:0007669"/>
    <property type="project" value="InterPro"/>
</dbReference>
<dbReference type="PANTHER" id="PTHR11533">
    <property type="entry name" value="PROTEASE M1 ZINC METALLOPROTEASE"/>
    <property type="match status" value="1"/>
</dbReference>
<evidence type="ECO:0000256" key="8">
    <source>
        <dbReference type="ARBA" id="ARBA00022723"/>
    </source>
</evidence>
<evidence type="ECO:0000256" key="1">
    <source>
        <dbReference type="ARBA" id="ARBA00000098"/>
    </source>
</evidence>
<name>A0AAU8MPI0_9GAMM</name>
<dbReference type="Pfam" id="PF01433">
    <property type="entry name" value="Peptidase_M1"/>
    <property type="match status" value="1"/>
</dbReference>
<protein>
    <recommendedName>
        <fullName evidence="5">Aminopeptidase N</fullName>
        <ecNumber evidence="4">3.4.11.2</ecNumber>
    </recommendedName>
</protein>
<keyword evidence="11" id="KW-0482">Metalloprotease</keyword>
<dbReference type="EMBL" id="CP159925">
    <property type="protein sequence ID" value="XCO73318.1"/>
    <property type="molecule type" value="Genomic_DNA"/>
</dbReference>
<sequence>MSQATLQSNPASRAARGLRRWRWCMAWALASLGGAAFAQGGEAPRAGSGIDVLHYTARIEPDLSARSLRGQVAIRFQVLAAGQQQIDFDAGELEIESVREGGQALGFEKLDQRLRVKLAAPAKAGQRREIEIAYRGAPKFGLEFHPERSEVYTVFSTSQWLVCVDAPRERATLDLSLTVPSGLKAVGNGRLVARNALGGHRETYRWRQDLAMPSYVYGFAAGRYREAGGSGERAELRYLSAEMSVPQLRKVFADTADMLRFFGRRAGIRYTGTYTQALVAKTIGQEHAGFALMSESYGREVLAQPDAQALIAHEAAHQWWGNAVTCRDWNEFWLNEGFANFMAAAYLQHHYGEAAYRGQVEGWKRRLDKLRETGKDHALIYERWLKPSADDRAVVYQKGAYVLHLLREELGERAFWRGVRAYTRAHYGHSVTSADLRRAMERASGRDLGGFFARWVESAEPAPARAAAGASGR</sequence>
<dbReference type="InterPro" id="IPR042097">
    <property type="entry name" value="Aminopeptidase_N-like_N_sf"/>
</dbReference>
<evidence type="ECO:0000256" key="5">
    <source>
        <dbReference type="ARBA" id="ARBA00015611"/>
    </source>
</evidence>
<dbReference type="GO" id="GO:0043171">
    <property type="term" value="P:peptide catabolic process"/>
    <property type="evidence" value="ECO:0007669"/>
    <property type="project" value="TreeGrafter"/>
</dbReference>
<evidence type="ECO:0000256" key="2">
    <source>
        <dbReference type="ARBA" id="ARBA00001947"/>
    </source>
</evidence>
<evidence type="ECO:0000256" key="4">
    <source>
        <dbReference type="ARBA" id="ARBA00012564"/>
    </source>
</evidence>
<dbReference type="InterPro" id="IPR050344">
    <property type="entry name" value="Peptidase_M1_aminopeptidases"/>
</dbReference>
<organism evidence="14">
    <name type="scientific">Lysobacter firmicutimachus</name>
    <dbReference type="NCBI Taxonomy" id="1792846"/>
    <lineage>
        <taxon>Bacteria</taxon>
        <taxon>Pseudomonadati</taxon>
        <taxon>Pseudomonadota</taxon>
        <taxon>Gammaproteobacteria</taxon>
        <taxon>Lysobacterales</taxon>
        <taxon>Lysobacteraceae</taxon>
        <taxon>Lysobacter</taxon>
    </lineage>
</organism>
<evidence type="ECO:0000256" key="6">
    <source>
        <dbReference type="ARBA" id="ARBA00022438"/>
    </source>
</evidence>
<comment type="cofactor">
    <cofactor evidence="2">
        <name>Zn(2+)</name>
        <dbReference type="ChEBI" id="CHEBI:29105"/>
    </cofactor>
</comment>
<evidence type="ECO:0000256" key="3">
    <source>
        <dbReference type="ARBA" id="ARBA00010136"/>
    </source>
</evidence>
<evidence type="ECO:0000256" key="9">
    <source>
        <dbReference type="ARBA" id="ARBA00022801"/>
    </source>
</evidence>
<keyword evidence="7" id="KW-0645">Protease</keyword>
<dbReference type="InterPro" id="IPR045357">
    <property type="entry name" value="Aminopeptidase_N-like_N"/>
</dbReference>
<proteinExistence type="inferred from homology"/>
<dbReference type="PRINTS" id="PR00756">
    <property type="entry name" value="ALADIPTASE"/>
</dbReference>
<evidence type="ECO:0000256" key="11">
    <source>
        <dbReference type="ARBA" id="ARBA00023049"/>
    </source>
</evidence>
<dbReference type="GO" id="GO:0005615">
    <property type="term" value="C:extracellular space"/>
    <property type="evidence" value="ECO:0007669"/>
    <property type="project" value="TreeGrafter"/>
</dbReference>
<feature type="domain" description="Peptidase M1 membrane alanine aminopeptidase" evidence="12">
    <location>
        <begin position="304"/>
        <end position="455"/>
    </location>
</feature>
<keyword evidence="6 14" id="KW-0031">Aminopeptidase</keyword>
<dbReference type="GO" id="GO:0005737">
    <property type="term" value="C:cytoplasm"/>
    <property type="evidence" value="ECO:0007669"/>
    <property type="project" value="TreeGrafter"/>
</dbReference>
<evidence type="ECO:0000259" key="13">
    <source>
        <dbReference type="Pfam" id="PF17900"/>
    </source>
</evidence>
<dbReference type="GO" id="GO:0016020">
    <property type="term" value="C:membrane"/>
    <property type="evidence" value="ECO:0007669"/>
    <property type="project" value="TreeGrafter"/>
</dbReference>
<keyword evidence="10" id="KW-0862">Zinc</keyword>
<dbReference type="GO" id="GO:0006508">
    <property type="term" value="P:proteolysis"/>
    <property type="evidence" value="ECO:0007669"/>
    <property type="project" value="UniProtKB-KW"/>
</dbReference>
<dbReference type="GO" id="GO:0070006">
    <property type="term" value="F:metalloaminopeptidase activity"/>
    <property type="evidence" value="ECO:0007669"/>
    <property type="project" value="TreeGrafter"/>
</dbReference>
<dbReference type="RefSeq" id="WP_363796362.1">
    <property type="nucleotide sequence ID" value="NZ_CP159925.1"/>
</dbReference>
<dbReference type="SUPFAM" id="SSF63737">
    <property type="entry name" value="Leukotriene A4 hydrolase N-terminal domain"/>
    <property type="match status" value="1"/>
</dbReference>
<dbReference type="SUPFAM" id="SSF55486">
    <property type="entry name" value="Metalloproteases ('zincins'), catalytic domain"/>
    <property type="match status" value="1"/>
</dbReference>
<dbReference type="InterPro" id="IPR027268">
    <property type="entry name" value="Peptidase_M4/M1_CTD_sf"/>
</dbReference>
<evidence type="ECO:0000259" key="12">
    <source>
        <dbReference type="Pfam" id="PF01433"/>
    </source>
</evidence>
<evidence type="ECO:0000256" key="7">
    <source>
        <dbReference type="ARBA" id="ARBA00022670"/>
    </source>
</evidence>
<comment type="similarity">
    <text evidence="3">Belongs to the peptidase M1 family.</text>
</comment>
<dbReference type="AlphaFoldDB" id="A0AAU8MPI0"/>
<evidence type="ECO:0000256" key="10">
    <source>
        <dbReference type="ARBA" id="ARBA00022833"/>
    </source>
</evidence>
<dbReference type="CDD" id="cd09603">
    <property type="entry name" value="M1_APN_like"/>
    <property type="match status" value="1"/>
</dbReference>
<keyword evidence="8" id="KW-0479">Metal-binding</keyword>
<dbReference type="GO" id="GO:0042277">
    <property type="term" value="F:peptide binding"/>
    <property type="evidence" value="ECO:0007669"/>
    <property type="project" value="TreeGrafter"/>
</dbReference>
<dbReference type="GO" id="GO:0016285">
    <property type="term" value="F:alanyl aminopeptidase activity"/>
    <property type="evidence" value="ECO:0007669"/>
    <property type="project" value="UniProtKB-EC"/>
</dbReference>
<feature type="domain" description="Aminopeptidase N-like N-terminal" evidence="13">
    <location>
        <begin position="54"/>
        <end position="216"/>
    </location>
</feature>
<gene>
    <name evidence="14" type="ORF">ABU614_13010</name>
</gene>